<organism evidence="8 9">
    <name type="scientific">Actinomadura rubrobrunea</name>
    <dbReference type="NCBI Taxonomy" id="115335"/>
    <lineage>
        <taxon>Bacteria</taxon>
        <taxon>Bacillati</taxon>
        <taxon>Actinomycetota</taxon>
        <taxon>Actinomycetes</taxon>
        <taxon>Streptosporangiales</taxon>
        <taxon>Thermomonosporaceae</taxon>
        <taxon>Actinomadura</taxon>
    </lineage>
</organism>
<feature type="compositionally biased region" description="Basic and acidic residues" evidence="6">
    <location>
        <begin position="290"/>
        <end position="299"/>
    </location>
</feature>
<feature type="domain" description="Tetrapyrrole methylase" evidence="7">
    <location>
        <begin position="25"/>
        <end position="232"/>
    </location>
</feature>
<proteinExistence type="inferred from homology"/>
<evidence type="ECO:0000256" key="6">
    <source>
        <dbReference type="SAM" id="MobiDB-lite"/>
    </source>
</evidence>
<dbReference type="EMBL" id="BSRZ01000009">
    <property type="protein sequence ID" value="GLW65473.1"/>
    <property type="molecule type" value="Genomic_DNA"/>
</dbReference>
<name>A0A9W6PYT9_9ACTN</name>
<dbReference type="Gene3D" id="3.30.950.10">
    <property type="entry name" value="Methyltransferase, Cobalt-precorrin-4 Transmethylase, Domain 2"/>
    <property type="match status" value="1"/>
</dbReference>
<evidence type="ECO:0000256" key="3">
    <source>
        <dbReference type="ARBA" id="ARBA00022603"/>
    </source>
</evidence>
<accession>A0A9W6PYT9</accession>
<dbReference type="InterPro" id="IPR014776">
    <property type="entry name" value="4pyrrole_Mease_sub2"/>
</dbReference>
<dbReference type="AlphaFoldDB" id="A0A9W6PYT9"/>
<dbReference type="Pfam" id="PF00590">
    <property type="entry name" value="TP_methylase"/>
    <property type="match status" value="1"/>
</dbReference>
<dbReference type="Proteomes" id="UP001165124">
    <property type="component" value="Unassembled WGS sequence"/>
</dbReference>
<keyword evidence="9" id="KW-1185">Reference proteome</keyword>
<evidence type="ECO:0000313" key="8">
    <source>
        <dbReference type="EMBL" id="GLW65473.1"/>
    </source>
</evidence>
<dbReference type="InterPro" id="IPR050161">
    <property type="entry name" value="Siro_Cobalamin_biosynth"/>
</dbReference>
<dbReference type="GO" id="GO:0009236">
    <property type="term" value="P:cobalamin biosynthetic process"/>
    <property type="evidence" value="ECO:0007669"/>
    <property type="project" value="UniProtKB-KW"/>
</dbReference>
<gene>
    <name evidence="8" type="ORF">Arub01_37170</name>
</gene>
<dbReference type="InterPro" id="IPR014777">
    <property type="entry name" value="4pyrrole_Mease_sub1"/>
</dbReference>
<evidence type="ECO:0000256" key="5">
    <source>
        <dbReference type="ARBA" id="ARBA00022691"/>
    </source>
</evidence>
<feature type="region of interest" description="Disordered" evidence="6">
    <location>
        <begin position="278"/>
        <end position="299"/>
    </location>
</feature>
<keyword evidence="2" id="KW-0169">Cobalamin biosynthesis</keyword>
<dbReference type="GO" id="GO:0032259">
    <property type="term" value="P:methylation"/>
    <property type="evidence" value="ECO:0007669"/>
    <property type="project" value="UniProtKB-KW"/>
</dbReference>
<evidence type="ECO:0000256" key="2">
    <source>
        <dbReference type="ARBA" id="ARBA00022573"/>
    </source>
</evidence>
<keyword evidence="4" id="KW-0808">Transferase</keyword>
<keyword evidence="5" id="KW-0949">S-adenosyl-L-methionine</keyword>
<reference evidence="8" key="1">
    <citation type="submission" date="2023-02" db="EMBL/GenBank/DDBJ databases">
        <title>Actinomadura rubrobrunea NBRC 14622.</title>
        <authorList>
            <person name="Ichikawa N."/>
            <person name="Sato H."/>
            <person name="Tonouchi N."/>
        </authorList>
    </citation>
    <scope>NUCLEOTIDE SEQUENCE</scope>
    <source>
        <strain evidence="8">NBRC 14622</strain>
    </source>
</reference>
<dbReference type="PANTHER" id="PTHR45790">
    <property type="entry name" value="SIROHEME SYNTHASE-RELATED"/>
    <property type="match status" value="1"/>
</dbReference>
<evidence type="ECO:0000256" key="4">
    <source>
        <dbReference type="ARBA" id="ARBA00022679"/>
    </source>
</evidence>
<dbReference type="CDD" id="cd11641">
    <property type="entry name" value="Precorrin-4_C11-MT"/>
    <property type="match status" value="1"/>
</dbReference>
<comment type="caution">
    <text evidence="8">The sequence shown here is derived from an EMBL/GenBank/DDBJ whole genome shotgun (WGS) entry which is preliminary data.</text>
</comment>
<protein>
    <submittedName>
        <fullName evidence="8">Precorrin-4 C(11)-methyltransferase</fullName>
    </submittedName>
</protein>
<dbReference type="PANTHER" id="PTHR45790:SF4">
    <property type="entry name" value="COBALT-PRECORRIN-4 C(11)-METHYLTRANSFERASE"/>
    <property type="match status" value="1"/>
</dbReference>
<dbReference type="Gene3D" id="3.40.1010.10">
    <property type="entry name" value="Cobalt-precorrin-4 Transmethylase, Domain 1"/>
    <property type="match status" value="1"/>
</dbReference>
<dbReference type="SUPFAM" id="SSF53790">
    <property type="entry name" value="Tetrapyrrole methylase"/>
    <property type="match status" value="1"/>
</dbReference>
<dbReference type="NCBIfam" id="TIGR01465">
    <property type="entry name" value="cobM_cbiF"/>
    <property type="match status" value="1"/>
</dbReference>
<evidence type="ECO:0000259" key="7">
    <source>
        <dbReference type="Pfam" id="PF00590"/>
    </source>
</evidence>
<dbReference type="InterPro" id="IPR000878">
    <property type="entry name" value="4pyrrol_Mease"/>
</dbReference>
<evidence type="ECO:0000256" key="1">
    <source>
        <dbReference type="ARBA" id="ARBA00005879"/>
    </source>
</evidence>
<dbReference type="InterPro" id="IPR006362">
    <property type="entry name" value="Cbl_synth_CobM/CibF"/>
</dbReference>
<comment type="similarity">
    <text evidence="1">Belongs to the precorrin methyltransferase family.</text>
</comment>
<dbReference type="GO" id="GO:0046026">
    <property type="term" value="F:precorrin-4 C11-methyltransferase activity"/>
    <property type="evidence" value="ECO:0007669"/>
    <property type="project" value="InterPro"/>
</dbReference>
<sequence>MTAPGTTGPAATGPAATGSGGTGRVLFVGAGPGAADLLTFRAARAIAAADVVIWAASLVHPDVLEHARPDAEIVDSAALPMEGVLPYYERAAAEGLTVARIHSGDPALWGALQEQLDRCRALGLETEVIPGVSSFSAVAAAVGRELTIPEVAQSVILTRLGGGKTPMPPGEEVREFARHGTTMALFLSAARSKQLQDELLEGGYPEDTPCVVAYRCTWPDELVVRCTLGELAATMKAHRLWKHTLVLVGPALAAGGTRSHLYHPGHFHGFRRADPAARRRLRAASGRPAAADRPEARRQ</sequence>
<keyword evidence="3" id="KW-0489">Methyltransferase</keyword>
<dbReference type="InterPro" id="IPR035996">
    <property type="entry name" value="4pyrrol_Methylase_sf"/>
</dbReference>
<evidence type="ECO:0000313" key="9">
    <source>
        <dbReference type="Proteomes" id="UP001165124"/>
    </source>
</evidence>